<dbReference type="STRING" id="35722.A0A0B7N5Z4"/>
<keyword evidence="3" id="KW-1185">Reference proteome</keyword>
<dbReference type="Proteomes" id="UP000054107">
    <property type="component" value="Unassembled WGS sequence"/>
</dbReference>
<gene>
    <name evidence="2" type="primary">PARPA_04658.1 scaffold 15496</name>
</gene>
<name>A0A0B7N5Z4_9FUNG</name>
<dbReference type="AlphaFoldDB" id="A0A0B7N5Z4"/>
<dbReference type="EMBL" id="LN725567">
    <property type="protein sequence ID" value="CEP10863.1"/>
    <property type="molecule type" value="Genomic_DNA"/>
</dbReference>
<evidence type="ECO:0000313" key="2">
    <source>
        <dbReference type="EMBL" id="CEP10863.1"/>
    </source>
</evidence>
<feature type="domain" description="Helitron helicase-like" evidence="1">
    <location>
        <begin position="1"/>
        <end position="113"/>
    </location>
</feature>
<feature type="non-terminal residue" evidence="2">
    <location>
        <position position="306"/>
    </location>
</feature>
<sequence length="306" mass="34850">MAMIRQLGTPTLFVTISAAETKWPELLVALKKLVDGVIITEDDADQLEDDEKRRLIQSDPVTCASYFDKRFRALKGTWTTDNAINAFSPYIMGDYYYRVEFQHRGSPHVHMLIYLKDAPILDNTLEDPEAIASNVSEIEAFVDKIMSAKTVTLNPQLNELISSRQLHRHTRTCYKGGSRKLAKQCRFNIPFFPMDKTRLLTPFEDRGSRADIRALAREIRRYLDNNIDAILGSTMTFSDFLGVFGTTEENYILAVRSTLRSSKVVLARKPQDILTNNYNPKLLLLMGSNCDLQFVVNPYACCAYIV</sequence>
<evidence type="ECO:0000313" key="3">
    <source>
        <dbReference type="Proteomes" id="UP000054107"/>
    </source>
</evidence>
<organism evidence="2 3">
    <name type="scientific">Parasitella parasitica</name>
    <dbReference type="NCBI Taxonomy" id="35722"/>
    <lineage>
        <taxon>Eukaryota</taxon>
        <taxon>Fungi</taxon>
        <taxon>Fungi incertae sedis</taxon>
        <taxon>Mucoromycota</taxon>
        <taxon>Mucoromycotina</taxon>
        <taxon>Mucoromycetes</taxon>
        <taxon>Mucorales</taxon>
        <taxon>Mucorineae</taxon>
        <taxon>Mucoraceae</taxon>
        <taxon>Parasitella</taxon>
    </lineage>
</organism>
<dbReference type="Pfam" id="PF14214">
    <property type="entry name" value="Helitron_like_N"/>
    <property type="match status" value="1"/>
</dbReference>
<reference evidence="2 3" key="1">
    <citation type="submission" date="2014-09" db="EMBL/GenBank/DDBJ databases">
        <authorList>
            <person name="Ellenberger Sabrina"/>
        </authorList>
    </citation>
    <scope>NUCLEOTIDE SEQUENCE [LARGE SCALE GENOMIC DNA]</scope>
    <source>
        <strain evidence="2 3">CBS 412.66</strain>
    </source>
</reference>
<accession>A0A0B7N5Z4</accession>
<dbReference type="InterPro" id="IPR025476">
    <property type="entry name" value="Helitron_helicase-like"/>
</dbReference>
<dbReference type="OrthoDB" id="2282872at2759"/>
<protein>
    <recommendedName>
        <fullName evidence="1">Helitron helicase-like domain-containing protein</fullName>
    </recommendedName>
</protein>
<proteinExistence type="predicted"/>
<evidence type="ECO:0000259" key="1">
    <source>
        <dbReference type="Pfam" id="PF14214"/>
    </source>
</evidence>